<keyword evidence="4 9" id="KW-0560">Oxidoreductase</keyword>
<evidence type="ECO:0000256" key="4">
    <source>
        <dbReference type="ARBA" id="ARBA00023002"/>
    </source>
</evidence>
<dbReference type="EC" id="1.14.13.83" evidence="9"/>
<feature type="region of interest" description="Disordered" evidence="7">
    <location>
        <begin position="428"/>
        <end position="528"/>
    </location>
</feature>
<evidence type="ECO:0000256" key="6">
    <source>
        <dbReference type="ARBA" id="ARBA00023014"/>
    </source>
</evidence>
<dbReference type="InterPro" id="IPR045854">
    <property type="entry name" value="NO2/SO3_Rdtase_4Fe4S_sf"/>
</dbReference>
<keyword evidence="1" id="KW-0004">4Fe-4S</keyword>
<dbReference type="PANTHER" id="PTHR32439">
    <property type="entry name" value="FERREDOXIN--NITRITE REDUCTASE, CHLOROPLASTIC"/>
    <property type="match status" value="1"/>
</dbReference>
<dbReference type="GO" id="GO:0051539">
    <property type="term" value="F:4 iron, 4 sulfur cluster binding"/>
    <property type="evidence" value="ECO:0007669"/>
    <property type="project" value="UniProtKB-KW"/>
</dbReference>
<comment type="caution">
    <text evidence="9">The sequence shown here is derived from an EMBL/GenBank/DDBJ whole genome shotgun (WGS) entry which is preliminary data.</text>
</comment>
<dbReference type="InterPro" id="IPR036136">
    <property type="entry name" value="Nit/Sulf_reduc_fer-like_dom_sf"/>
</dbReference>
<dbReference type="InterPro" id="IPR051329">
    <property type="entry name" value="NIR_SIR_4Fe-4S"/>
</dbReference>
<keyword evidence="6" id="KW-0411">Iron-sulfur</keyword>
<organism evidence="9 10">
    <name type="scientific">Actinoplanes lobatus</name>
    <dbReference type="NCBI Taxonomy" id="113568"/>
    <lineage>
        <taxon>Bacteria</taxon>
        <taxon>Bacillati</taxon>
        <taxon>Actinomycetota</taxon>
        <taxon>Actinomycetes</taxon>
        <taxon>Micromonosporales</taxon>
        <taxon>Micromonosporaceae</taxon>
        <taxon>Actinoplanes</taxon>
    </lineage>
</organism>
<name>A0A7W7MDN3_9ACTN</name>
<evidence type="ECO:0000256" key="7">
    <source>
        <dbReference type="SAM" id="MobiDB-lite"/>
    </source>
</evidence>
<reference evidence="9 10" key="1">
    <citation type="submission" date="2020-08" db="EMBL/GenBank/DDBJ databases">
        <title>Sequencing the genomes of 1000 actinobacteria strains.</title>
        <authorList>
            <person name="Klenk H.-P."/>
        </authorList>
    </citation>
    <scope>NUCLEOTIDE SEQUENCE [LARGE SCALE GENOMIC DNA]</scope>
    <source>
        <strain evidence="9 10">DSM 43150</strain>
    </source>
</reference>
<keyword evidence="2" id="KW-0349">Heme</keyword>
<proteinExistence type="predicted"/>
<feature type="compositionally biased region" description="Pro residues" evidence="7">
    <location>
        <begin position="150"/>
        <end position="184"/>
    </location>
</feature>
<sequence length="549" mass="54706">MSPVRTSDTDACPGALRLHAAADGLLARVRLPGGLLTGARLRALRALAEEFGDGALELTSRANLQLRGLSATDAPALATRLRAAGLLPSQTHDNVRNIASPPLPGSTIRALIPALDRAIVDDPALAGLPGKFLFALGHVPLSPDVAAVPAPNPAPAPTTRPAPTNPTPAPTTQPPTTSPTPPAPTTHTAVAGPEERGHTGGGLFAIRFAGHDTGLRVEAGRVVPALIAAAHAFLAEREEQRGDGPAAWRLRELTDGPARVSARVAGVLGLTPVAVPAAVPVEATGATDLVGVVAQADGLAAVGALVPLGRLTGVPLRVLEGADQLVVTPWRGVIVADLPPSAAVEWADRLAAAGLAVAADSPWSGVTACAGRPGCAKSLADVRADATATARFVDGLPVHWVGCARACGSPSGPHVRVEATTDGYLVARTDGDRAGPADLPGMTSAESDRTGPARPSQTTSAESGRTGPARPSQTTSAESGRTGPARPSQTTGAESGRSGLVGASGISGAEGDGSGLVGPSTAGAGSPRISEVGAAVTGLGEIVAVARRP</sequence>
<dbReference type="SUPFAM" id="SSF56014">
    <property type="entry name" value="Nitrite and sulphite reductase 4Fe-4S domain-like"/>
    <property type="match status" value="1"/>
</dbReference>
<evidence type="ECO:0000256" key="3">
    <source>
        <dbReference type="ARBA" id="ARBA00022723"/>
    </source>
</evidence>
<dbReference type="SUPFAM" id="SSF55124">
    <property type="entry name" value="Nitrite/Sulfite reductase N-terminal domain-like"/>
    <property type="match status" value="2"/>
</dbReference>
<evidence type="ECO:0000256" key="2">
    <source>
        <dbReference type="ARBA" id="ARBA00022617"/>
    </source>
</evidence>
<dbReference type="RefSeq" id="WP_188119162.1">
    <property type="nucleotide sequence ID" value="NZ_JACHNC010000001.1"/>
</dbReference>
<evidence type="ECO:0000259" key="8">
    <source>
        <dbReference type="Pfam" id="PF03460"/>
    </source>
</evidence>
<dbReference type="Gene3D" id="3.90.480.10">
    <property type="entry name" value="Sulfite Reductase Hemoprotein,Domain 2"/>
    <property type="match status" value="1"/>
</dbReference>
<evidence type="ECO:0000256" key="5">
    <source>
        <dbReference type="ARBA" id="ARBA00023004"/>
    </source>
</evidence>
<feature type="region of interest" description="Disordered" evidence="7">
    <location>
        <begin position="148"/>
        <end position="197"/>
    </location>
</feature>
<evidence type="ECO:0000313" key="9">
    <source>
        <dbReference type="EMBL" id="MBB4746358.1"/>
    </source>
</evidence>
<evidence type="ECO:0000313" key="10">
    <source>
        <dbReference type="Proteomes" id="UP000590511"/>
    </source>
</evidence>
<protein>
    <submittedName>
        <fullName evidence="9">Precorrin-3B synthase</fullName>
        <ecNumber evidence="9">1.14.13.83</ecNumber>
    </submittedName>
</protein>
<keyword evidence="5" id="KW-0408">Iron</keyword>
<dbReference type="Pfam" id="PF03460">
    <property type="entry name" value="NIR_SIR_ferr"/>
    <property type="match status" value="1"/>
</dbReference>
<dbReference type="InterPro" id="IPR005117">
    <property type="entry name" value="NiRdtase/SiRdtase_haem-b_fer"/>
</dbReference>
<dbReference type="Gene3D" id="3.90.480.20">
    <property type="match status" value="1"/>
</dbReference>
<dbReference type="Proteomes" id="UP000590511">
    <property type="component" value="Unassembled WGS sequence"/>
</dbReference>
<evidence type="ECO:0000256" key="1">
    <source>
        <dbReference type="ARBA" id="ARBA00022485"/>
    </source>
</evidence>
<dbReference type="PANTHER" id="PTHR32439:SF9">
    <property type="entry name" value="BLR3264 PROTEIN"/>
    <property type="match status" value="1"/>
</dbReference>
<dbReference type="AlphaFoldDB" id="A0A7W7MDN3"/>
<gene>
    <name evidence="9" type="ORF">BJ964_000519</name>
</gene>
<dbReference type="GO" id="GO:0043818">
    <property type="term" value="F:precorrin-3B synthase activity"/>
    <property type="evidence" value="ECO:0007669"/>
    <property type="project" value="UniProtKB-EC"/>
</dbReference>
<feature type="domain" description="Nitrite/Sulfite reductase ferredoxin-like" evidence="8">
    <location>
        <begin position="23"/>
        <end position="84"/>
    </location>
</feature>
<accession>A0A7W7MDN3</accession>
<dbReference type="EMBL" id="JACHNC010000001">
    <property type="protein sequence ID" value="MBB4746358.1"/>
    <property type="molecule type" value="Genomic_DNA"/>
</dbReference>
<keyword evidence="3" id="KW-0479">Metal-binding</keyword>
<dbReference type="GO" id="GO:0046872">
    <property type="term" value="F:metal ion binding"/>
    <property type="evidence" value="ECO:0007669"/>
    <property type="project" value="UniProtKB-KW"/>
</dbReference>